<keyword evidence="13" id="KW-1185">Reference proteome</keyword>
<dbReference type="SUPFAM" id="SSF81653">
    <property type="entry name" value="Calcium ATPase, transduction domain A"/>
    <property type="match status" value="1"/>
</dbReference>
<dbReference type="HOGENOM" id="CLU_002360_2_1_7"/>
<keyword evidence="3" id="KW-0547">Nucleotide-binding</keyword>
<proteinExistence type="predicted"/>
<dbReference type="GO" id="GO:0005524">
    <property type="term" value="F:ATP binding"/>
    <property type="evidence" value="ECO:0007669"/>
    <property type="project" value="UniProtKB-KW"/>
</dbReference>
<evidence type="ECO:0000256" key="8">
    <source>
        <dbReference type="SAM" id="Phobius"/>
    </source>
</evidence>
<evidence type="ECO:0000256" key="4">
    <source>
        <dbReference type="ARBA" id="ARBA00022840"/>
    </source>
</evidence>
<dbReference type="SFLD" id="SFLDF00027">
    <property type="entry name" value="p-type_atpase"/>
    <property type="match status" value="1"/>
</dbReference>
<dbReference type="Gene3D" id="1.20.1110.10">
    <property type="entry name" value="Calcium-transporting ATPase, transmembrane domain"/>
    <property type="match status" value="2"/>
</dbReference>
<feature type="transmembrane region" description="Helical" evidence="8">
    <location>
        <begin position="248"/>
        <end position="273"/>
    </location>
</feature>
<dbReference type="Gene3D" id="3.40.1110.10">
    <property type="entry name" value="Calcium-transporting ATPase, cytoplasmic domain N"/>
    <property type="match status" value="2"/>
</dbReference>
<feature type="transmembrane region" description="Helical" evidence="8">
    <location>
        <begin position="67"/>
        <end position="83"/>
    </location>
</feature>
<dbReference type="FunFam" id="3.40.50.1000:FF:000083">
    <property type="entry name" value="Sodium/potassium-transporting ATPase subunit alpha"/>
    <property type="match status" value="1"/>
</dbReference>
<dbReference type="Gene3D" id="2.70.150.10">
    <property type="entry name" value="Calcium-transporting ATPase, cytoplasmic transduction domain A"/>
    <property type="match status" value="1"/>
</dbReference>
<dbReference type="Proteomes" id="UP000008721">
    <property type="component" value="Chromosome"/>
</dbReference>
<dbReference type="PROSITE" id="PS00154">
    <property type="entry name" value="ATPASE_E1_E2"/>
    <property type="match status" value="1"/>
</dbReference>
<accession>E4TY25</accession>
<comment type="subcellular location">
    <subcellularLocation>
        <location evidence="1">Membrane</location>
        <topology evidence="1">Multi-pass membrane protein</topology>
    </subcellularLocation>
</comment>
<dbReference type="InterPro" id="IPR059000">
    <property type="entry name" value="ATPase_P-type_domA"/>
</dbReference>
<keyword evidence="4" id="KW-0067">ATP-binding</keyword>
<dbReference type="InterPro" id="IPR023214">
    <property type="entry name" value="HAD_sf"/>
</dbReference>
<evidence type="ECO:0000256" key="5">
    <source>
        <dbReference type="ARBA" id="ARBA00022967"/>
    </source>
</evidence>
<dbReference type="eggNOG" id="COG0474">
    <property type="taxonomic scope" value="Bacteria"/>
</dbReference>
<feature type="transmembrane region" description="Helical" evidence="8">
    <location>
        <begin position="702"/>
        <end position="726"/>
    </location>
</feature>
<dbReference type="SFLD" id="SFLDG00002">
    <property type="entry name" value="C1.7:_P-type_atpase_like"/>
    <property type="match status" value="1"/>
</dbReference>
<dbReference type="AlphaFoldDB" id="E4TY25"/>
<dbReference type="Pfam" id="PF00690">
    <property type="entry name" value="Cation_ATPase_N"/>
    <property type="match status" value="1"/>
</dbReference>
<dbReference type="GO" id="GO:0016887">
    <property type="term" value="F:ATP hydrolysis activity"/>
    <property type="evidence" value="ECO:0007669"/>
    <property type="project" value="InterPro"/>
</dbReference>
<feature type="domain" description="Cation-transporting P-type ATPase N-terminal" evidence="11">
    <location>
        <begin position="8"/>
        <end position="55"/>
    </location>
</feature>
<reference evidence="12 13" key="1">
    <citation type="journal article" date="2012" name="Stand. Genomic Sci.">
        <title>Complete genome sequence of the sulfur compounds oxidizing chemolithoautotroph Sulfuricurvum kujiense type strain (YK-1(T)).</title>
        <authorList>
            <person name="Han C."/>
            <person name="Kotsyurbenko O."/>
            <person name="Chertkov O."/>
            <person name="Held B."/>
            <person name="Lapidus A."/>
            <person name="Nolan M."/>
            <person name="Lucas S."/>
            <person name="Hammon N."/>
            <person name="Deshpande S."/>
            <person name="Cheng J.F."/>
            <person name="Tapia R."/>
            <person name="Goodwin L.A."/>
            <person name="Pitluck S."/>
            <person name="Liolios K."/>
            <person name="Pagani I."/>
            <person name="Ivanova N."/>
            <person name="Mavromatis K."/>
            <person name="Mikhailova N."/>
            <person name="Pati A."/>
            <person name="Chen A."/>
            <person name="Palaniappan K."/>
            <person name="Land M."/>
            <person name="Hauser L."/>
            <person name="Chang Y.J."/>
            <person name="Jeffries C.D."/>
            <person name="Brambilla E.M."/>
            <person name="Rohde M."/>
            <person name="Spring S."/>
            <person name="Sikorski J."/>
            <person name="Goker M."/>
            <person name="Woyke T."/>
            <person name="Bristow J."/>
            <person name="Eisen J.A."/>
            <person name="Markowitz V."/>
            <person name="Hugenholtz P."/>
            <person name="Kyrpides N.C."/>
            <person name="Klenk H.P."/>
            <person name="Detter J.C."/>
        </authorList>
    </citation>
    <scope>NUCLEOTIDE SEQUENCE [LARGE SCALE GENOMIC DNA]</scope>
    <source>
        <strain evidence="13">ATCC BAA-921 / DSM 16994 / JCM 11577 / YK-1</strain>
    </source>
</reference>
<dbReference type="PRINTS" id="PR00119">
    <property type="entry name" value="CATATPASE"/>
</dbReference>
<dbReference type="SUPFAM" id="SSF81665">
    <property type="entry name" value="Calcium ATPase, transmembrane domain M"/>
    <property type="match status" value="1"/>
</dbReference>
<keyword evidence="6 8" id="KW-1133">Transmembrane helix</keyword>
<dbReference type="SUPFAM" id="SSF56784">
    <property type="entry name" value="HAD-like"/>
    <property type="match status" value="1"/>
</dbReference>
<evidence type="ECO:0000259" key="11">
    <source>
        <dbReference type="Pfam" id="PF00690"/>
    </source>
</evidence>
<dbReference type="InterPro" id="IPR008250">
    <property type="entry name" value="ATPase_P-typ_transduc_dom_A_sf"/>
</dbReference>
<dbReference type="PANTHER" id="PTHR42861">
    <property type="entry name" value="CALCIUM-TRANSPORTING ATPASE"/>
    <property type="match status" value="1"/>
</dbReference>
<feature type="transmembrane region" description="Helical" evidence="8">
    <location>
        <begin position="732"/>
        <end position="754"/>
    </location>
</feature>
<evidence type="ECO:0000259" key="9">
    <source>
        <dbReference type="Pfam" id="PF00122"/>
    </source>
</evidence>
<evidence type="ECO:0000256" key="3">
    <source>
        <dbReference type="ARBA" id="ARBA00022741"/>
    </source>
</evidence>
<evidence type="ECO:0000256" key="7">
    <source>
        <dbReference type="ARBA" id="ARBA00023136"/>
    </source>
</evidence>
<dbReference type="KEGG" id="sku:Sulku_1282"/>
<protein>
    <submittedName>
        <fullName evidence="12">ATPase, P-type (Transporting), HAD superfamily, subfamily IC</fullName>
    </submittedName>
</protein>
<feature type="transmembrane region" description="Helical" evidence="8">
    <location>
        <begin position="800"/>
        <end position="825"/>
    </location>
</feature>
<gene>
    <name evidence="12" type="ordered locus">Sulku_1282</name>
</gene>
<feature type="domain" description="P-type ATPase A" evidence="9">
    <location>
        <begin position="98"/>
        <end position="197"/>
    </location>
</feature>
<feature type="transmembrane region" description="Helical" evidence="8">
    <location>
        <begin position="774"/>
        <end position="794"/>
    </location>
</feature>
<dbReference type="InterPro" id="IPR006068">
    <property type="entry name" value="ATPase_P-typ_cation-transptr_C"/>
</dbReference>
<dbReference type="OrthoDB" id="2490525at2"/>
<sequence>MKAETLLIGLNSKEVQSNKIRYGLNALPESEPKKLSSILLNVIEEPMFLMLLAAGSIYLILGDRAEAIFLLTFVFVVIAITLFQEHKTQRALESLRDLSAPRALVIRDGAEIRIPGRDVVHGDLMILHEGDRIAADAHLLEGQLSVDESLLSGESVPVEKVPEAMLYASTVVTKGVGYARVHSVGVDTAVGHIGQSLSGTEETISGLQKASRSLIRALSLIALALASALILINWGLNDLSLLESILSGITLAMATLPEEIPVILTVFLALGAWRITKIKVLTRRVSAVEALGAITVLAVDKTGTLTQNRMKITELSVDNDMFNASNENELAEIFHPLVEFAMLATPADPFDPMEKAIQSFGHEHLVGTEHMHDECSPEFHYELSAEIMAMTRIFSDIDPSLHLLATKGSPEAVADLCHLSETKRSAIQAQVEEMAERGLRVLGVARGELQVTDSTPIWPKSQHDFDFIFLGLIGFMDPPRPEVSDALAECKNAGIRVLMLTGDHPATAYAIAKEVGLSERSNVITGDEISRLKDDELLLRLKESDICARMQPEQKLRLVQLLQKSGNVVGMTGDGVNDAPALKAADVGIAMGERGTDVAREAAAIVLLDDSFGSIVAAIRQGRSIYDNITKATRFIFAVHLPIIALTLVPALLHWPVMLQPVHIVLLQLLIDPACAIVFEADTAEAHIMRRPPRPLNSSPFTAKNIGFALAQGAGIALVFLFGYLLLLQMGWHIHSIQSTLFAALVFTLFLLVLANSDFNDSLRSGYNRGNPMLIYMFGGVVVLLSAVLFIPFLRDMLGFAQFSITSVFAAIAVFAVGGIWLLLLQKIRHNL</sequence>
<keyword evidence="2 8" id="KW-0812">Transmembrane</keyword>
<dbReference type="EMBL" id="CP002355">
    <property type="protein sequence ID" value="ADR33945.1"/>
    <property type="molecule type" value="Genomic_DNA"/>
</dbReference>
<dbReference type="InterPro" id="IPR004014">
    <property type="entry name" value="ATPase_P-typ_cation-transptr_N"/>
</dbReference>
<evidence type="ECO:0000256" key="1">
    <source>
        <dbReference type="ARBA" id="ARBA00004141"/>
    </source>
</evidence>
<evidence type="ECO:0000256" key="2">
    <source>
        <dbReference type="ARBA" id="ARBA00022692"/>
    </source>
</evidence>
<dbReference type="NCBIfam" id="TIGR01494">
    <property type="entry name" value="ATPase_P-type"/>
    <property type="match status" value="2"/>
</dbReference>
<evidence type="ECO:0000259" key="10">
    <source>
        <dbReference type="Pfam" id="PF00689"/>
    </source>
</evidence>
<feature type="transmembrane region" description="Helical" evidence="8">
    <location>
        <begin position="635"/>
        <end position="655"/>
    </location>
</feature>
<keyword evidence="7 8" id="KW-0472">Membrane</keyword>
<dbReference type="PRINTS" id="PR00120">
    <property type="entry name" value="HATPASE"/>
</dbReference>
<dbReference type="RefSeq" id="WP_013460142.1">
    <property type="nucleotide sequence ID" value="NC_014762.1"/>
</dbReference>
<keyword evidence="5" id="KW-1278">Translocase</keyword>
<dbReference type="STRING" id="709032.Sulku_1282"/>
<dbReference type="Pfam" id="PF00702">
    <property type="entry name" value="Hydrolase"/>
    <property type="match status" value="1"/>
</dbReference>
<feature type="domain" description="Cation-transporting P-type ATPase C-terminal" evidence="10">
    <location>
        <begin position="656"/>
        <end position="825"/>
    </location>
</feature>
<feature type="transmembrane region" description="Helical" evidence="8">
    <location>
        <begin position="38"/>
        <end position="61"/>
    </location>
</feature>
<evidence type="ECO:0000313" key="13">
    <source>
        <dbReference type="Proteomes" id="UP000008721"/>
    </source>
</evidence>
<evidence type="ECO:0000256" key="6">
    <source>
        <dbReference type="ARBA" id="ARBA00022989"/>
    </source>
</evidence>
<dbReference type="InterPro" id="IPR001757">
    <property type="entry name" value="P_typ_ATPase"/>
</dbReference>
<organism evidence="12 13">
    <name type="scientific">Sulfuricurvum kujiense (strain ATCC BAA-921 / DSM 16994 / JCM 11577 / YK-1)</name>
    <dbReference type="NCBI Taxonomy" id="709032"/>
    <lineage>
        <taxon>Bacteria</taxon>
        <taxon>Pseudomonadati</taxon>
        <taxon>Campylobacterota</taxon>
        <taxon>Epsilonproteobacteria</taxon>
        <taxon>Campylobacterales</taxon>
        <taxon>Sulfurimonadaceae</taxon>
        <taxon>Sulfuricurvum</taxon>
    </lineage>
</organism>
<dbReference type="SFLD" id="SFLDS00003">
    <property type="entry name" value="Haloacid_Dehalogenase"/>
    <property type="match status" value="1"/>
</dbReference>
<feature type="transmembrane region" description="Helical" evidence="8">
    <location>
        <begin position="214"/>
        <end position="236"/>
    </location>
</feature>
<dbReference type="InterPro" id="IPR044492">
    <property type="entry name" value="P_typ_ATPase_HD_dom"/>
</dbReference>
<dbReference type="InterPro" id="IPR018303">
    <property type="entry name" value="ATPase_P-typ_P_site"/>
</dbReference>
<dbReference type="InterPro" id="IPR023298">
    <property type="entry name" value="ATPase_P-typ_TM_dom_sf"/>
</dbReference>
<dbReference type="GO" id="GO:0016020">
    <property type="term" value="C:membrane"/>
    <property type="evidence" value="ECO:0007669"/>
    <property type="project" value="UniProtKB-SubCell"/>
</dbReference>
<dbReference type="Pfam" id="PF00122">
    <property type="entry name" value="E1-E2_ATPase"/>
    <property type="match status" value="1"/>
</dbReference>
<dbReference type="Pfam" id="PF00689">
    <property type="entry name" value="Cation_ATPase_C"/>
    <property type="match status" value="1"/>
</dbReference>
<dbReference type="InterPro" id="IPR023299">
    <property type="entry name" value="ATPase_P-typ_cyto_dom_N"/>
</dbReference>
<name>E4TY25_SULKY</name>
<dbReference type="Gene3D" id="3.40.50.1000">
    <property type="entry name" value="HAD superfamily/HAD-like"/>
    <property type="match status" value="2"/>
</dbReference>
<dbReference type="InterPro" id="IPR036412">
    <property type="entry name" value="HAD-like_sf"/>
</dbReference>
<evidence type="ECO:0000313" key="12">
    <source>
        <dbReference type="EMBL" id="ADR33945.1"/>
    </source>
</evidence>